<evidence type="ECO:0000313" key="2">
    <source>
        <dbReference type="Proteomes" id="UP000239800"/>
    </source>
</evidence>
<keyword evidence="2" id="KW-1185">Reference proteome</keyword>
<comment type="caution">
    <text evidence="1">The sequence shown here is derived from an EMBL/GenBank/DDBJ whole genome shotgun (WGS) entry which is preliminary data.</text>
</comment>
<protein>
    <recommendedName>
        <fullName evidence="3">SnoaL-like domain-containing protein</fullName>
    </recommendedName>
</protein>
<name>A0A2S7KSX1_9FLAO</name>
<dbReference type="SUPFAM" id="SSF54427">
    <property type="entry name" value="NTF2-like"/>
    <property type="match status" value="1"/>
</dbReference>
<evidence type="ECO:0008006" key="3">
    <source>
        <dbReference type="Google" id="ProtNLM"/>
    </source>
</evidence>
<evidence type="ECO:0000313" key="1">
    <source>
        <dbReference type="EMBL" id="PQB05729.1"/>
    </source>
</evidence>
<dbReference type="Gene3D" id="3.10.450.50">
    <property type="match status" value="1"/>
</dbReference>
<proteinExistence type="predicted"/>
<sequence length="190" mass="22067">MRNIVIPFLILSTGLISCKSATEEVDQLQIANDYYQALNDSDSAKMSELLTDSLRTAETDYDYVQTFSKKQYIEEWMKWDEVFGPTYTVVEMEQEDQTVKAQVSKIDKRISLLHEGPTVWNAIIHFDGGKIVNIERSNVVFNDELWLKNREDLINWIDNNHPKLSGFLNGQNESMGMQYLKAIELYKNEK</sequence>
<accession>A0A2S7KSX1</accession>
<organism evidence="1 2">
    <name type="scientific">Aureitalea marina</name>
    <dbReference type="NCBI Taxonomy" id="930804"/>
    <lineage>
        <taxon>Bacteria</taxon>
        <taxon>Pseudomonadati</taxon>
        <taxon>Bacteroidota</taxon>
        <taxon>Flavobacteriia</taxon>
        <taxon>Flavobacteriales</taxon>
        <taxon>Flavobacteriaceae</taxon>
        <taxon>Aureitalea</taxon>
    </lineage>
</organism>
<dbReference type="RefSeq" id="WP_104813677.1">
    <property type="nucleotide sequence ID" value="NZ_MQUB01000001.1"/>
</dbReference>
<dbReference type="EMBL" id="MQUB01000001">
    <property type="protein sequence ID" value="PQB05729.1"/>
    <property type="molecule type" value="Genomic_DNA"/>
</dbReference>
<dbReference type="AlphaFoldDB" id="A0A2S7KSX1"/>
<dbReference type="Proteomes" id="UP000239800">
    <property type="component" value="Unassembled WGS sequence"/>
</dbReference>
<gene>
    <name evidence="1" type="ORF">BST85_13095</name>
</gene>
<dbReference type="OrthoDB" id="1121874at2"/>
<reference evidence="1 2" key="1">
    <citation type="submission" date="2016-11" db="EMBL/GenBank/DDBJ databases">
        <title>Trade-off between light-utilization and light-protection in marine flavobacteria.</title>
        <authorList>
            <person name="Kumagai Y."/>
        </authorList>
    </citation>
    <scope>NUCLEOTIDE SEQUENCE [LARGE SCALE GENOMIC DNA]</scope>
    <source>
        <strain evidence="1 2">NBRC 107741</strain>
    </source>
</reference>
<dbReference type="PROSITE" id="PS51257">
    <property type="entry name" value="PROKAR_LIPOPROTEIN"/>
    <property type="match status" value="1"/>
</dbReference>
<dbReference type="InterPro" id="IPR032710">
    <property type="entry name" value="NTF2-like_dom_sf"/>
</dbReference>